<dbReference type="CDD" id="cd00078">
    <property type="entry name" value="HECTc"/>
    <property type="match status" value="1"/>
</dbReference>
<evidence type="ECO:0000259" key="9">
    <source>
        <dbReference type="PROSITE" id="PS50237"/>
    </source>
</evidence>
<comment type="catalytic activity">
    <reaction evidence="1">
        <text>S-ubiquitinyl-[E2 ubiquitin-conjugating enzyme]-L-cysteine + [acceptor protein]-L-lysine = [E2 ubiquitin-conjugating enzyme]-L-cysteine + N(6)-ubiquitinyl-[acceptor protein]-L-lysine.</text>
        <dbReference type="EC" id="2.3.2.26"/>
    </reaction>
</comment>
<dbReference type="GO" id="GO:0006511">
    <property type="term" value="P:ubiquitin-dependent protein catabolic process"/>
    <property type="evidence" value="ECO:0007669"/>
    <property type="project" value="TreeGrafter"/>
</dbReference>
<evidence type="ECO:0000256" key="2">
    <source>
        <dbReference type="ARBA" id="ARBA00004906"/>
    </source>
</evidence>
<dbReference type="PRINTS" id="PR00348">
    <property type="entry name" value="UBIQUITIN"/>
</dbReference>
<dbReference type="PROSITE" id="PS50053">
    <property type="entry name" value="UBIQUITIN_2"/>
    <property type="match status" value="1"/>
</dbReference>
<dbReference type="FunFam" id="3.30.2410.10:FF:000020">
    <property type="entry name" value="E3 ubiquitin-protein ligase UPL5"/>
    <property type="match status" value="1"/>
</dbReference>
<comment type="pathway">
    <text evidence="2">Protein modification; protein ubiquitination.</text>
</comment>
<dbReference type="PANTHER" id="PTHR11254">
    <property type="entry name" value="HECT DOMAIN UBIQUITIN-PROTEIN LIGASE"/>
    <property type="match status" value="1"/>
</dbReference>
<dbReference type="Gene3D" id="3.90.1750.10">
    <property type="entry name" value="Hect, E3 ligase catalytic domains"/>
    <property type="match status" value="1"/>
</dbReference>
<dbReference type="AlphaFoldDB" id="A0A5B7A4B3"/>
<dbReference type="GO" id="GO:0005737">
    <property type="term" value="C:cytoplasm"/>
    <property type="evidence" value="ECO:0007669"/>
    <property type="project" value="TreeGrafter"/>
</dbReference>
<dbReference type="InterPro" id="IPR019956">
    <property type="entry name" value="Ubiquitin_dom"/>
</dbReference>
<dbReference type="InterPro" id="IPR035983">
    <property type="entry name" value="Hect_E3_ubiquitin_ligase"/>
</dbReference>
<dbReference type="Pfam" id="PF00632">
    <property type="entry name" value="HECT"/>
    <property type="match status" value="1"/>
</dbReference>
<feature type="domain" description="Ubiquitin-like" evidence="8">
    <location>
        <begin position="128"/>
        <end position="204"/>
    </location>
</feature>
<dbReference type="SUPFAM" id="SSF56204">
    <property type="entry name" value="Hect, E3 ligase catalytic domain"/>
    <property type="match status" value="1"/>
</dbReference>
<name>A0A5B7A4B3_DAVIN</name>
<dbReference type="Pfam" id="PF00240">
    <property type="entry name" value="ubiquitin"/>
    <property type="match status" value="1"/>
</dbReference>
<dbReference type="GO" id="GO:0000209">
    <property type="term" value="P:protein polyubiquitination"/>
    <property type="evidence" value="ECO:0007669"/>
    <property type="project" value="TreeGrafter"/>
</dbReference>
<evidence type="ECO:0000256" key="1">
    <source>
        <dbReference type="ARBA" id="ARBA00000885"/>
    </source>
</evidence>
<evidence type="ECO:0000256" key="7">
    <source>
        <dbReference type="SAM" id="MobiDB-lite"/>
    </source>
</evidence>
<dbReference type="FunFam" id="3.10.20.90:FF:000303">
    <property type="entry name" value="E3 ubiquitin-protein ligase UPL5 isoform A"/>
    <property type="match status" value="1"/>
</dbReference>
<dbReference type="FunFam" id="3.30.2160.10:FF:000019">
    <property type="entry name" value="E3 ubiquitin-protein ligase UPL5 isoform A"/>
    <property type="match status" value="1"/>
</dbReference>
<evidence type="ECO:0000256" key="4">
    <source>
        <dbReference type="ARBA" id="ARBA00022679"/>
    </source>
</evidence>
<evidence type="ECO:0000256" key="3">
    <source>
        <dbReference type="ARBA" id="ARBA00012485"/>
    </source>
</evidence>
<protein>
    <recommendedName>
        <fullName evidence="3">HECT-type E3 ubiquitin transferase</fullName>
        <ecNumber evidence="3">2.3.2.26</ecNumber>
    </recommendedName>
</protein>
<dbReference type="EMBL" id="GHES01020645">
    <property type="protein sequence ID" value="MPA51204.1"/>
    <property type="molecule type" value="Transcribed_RNA"/>
</dbReference>
<keyword evidence="10" id="KW-0012">Acyltransferase</keyword>
<feature type="domain" description="HECT" evidence="9">
    <location>
        <begin position="585"/>
        <end position="925"/>
    </location>
</feature>
<dbReference type="Gene3D" id="3.10.20.90">
    <property type="entry name" value="Phosphatidylinositol 3-kinase Catalytic Subunit, Chain A, domain 1"/>
    <property type="match status" value="1"/>
</dbReference>
<accession>A0A5B7A4B3</accession>
<evidence type="ECO:0000256" key="6">
    <source>
        <dbReference type="PROSITE-ProRule" id="PRU00104"/>
    </source>
</evidence>
<evidence type="ECO:0000313" key="10">
    <source>
        <dbReference type="EMBL" id="MPA51204.1"/>
    </source>
</evidence>
<feature type="compositionally biased region" description="Polar residues" evidence="7">
    <location>
        <begin position="80"/>
        <end position="89"/>
    </location>
</feature>
<reference evidence="10" key="1">
    <citation type="submission" date="2019-08" db="EMBL/GenBank/DDBJ databases">
        <title>Reference gene set and small RNA set construction with multiple tissues from Davidia involucrata Baill.</title>
        <authorList>
            <person name="Yang H."/>
            <person name="Zhou C."/>
            <person name="Li G."/>
            <person name="Wang J."/>
            <person name="Gao P."/>
            <person name="Wang M."/>
            <person name="Wang R."/>
            <person name="Zhao Y."/>
        </authorList>
    </citation>
    <scope>NUCLEOTIDE SEQUENCE</scope>
    <source>
        <tissue evidence="10">Mixed with DoveR01_LX</tissue>
    </source>
</reference>
<dbReference type="SMART" id="SM00213">
    <property type="entry name" value="UBQ"/>
    <property type="match status" value="1"/>
</dbReference>
<dbReference type="InterPro" id="IPR029071">
    <property type="entry name" value="Ubiquitin-like_domsf"/>
</dbReference>
<feature type="region of interest" description="Disordered" evidence="7">
    <location>
        <begin position="77"/>
        <end position="121"/>
    </location>
</feature>
<dbReference type="InterPro" id="IPR000626">
    <property type="entry name" value="Ubiquitin-like_dom"/>
</dbReference>
<dbReference type="Gene3D" id="3.30.2160.10">
    <property type="entry name" value="Hect, E3 ligase catalytic domain"/>
    <property type="match status" value="1"/>
</dbReference>
<keyword evidence="5 6" id="KW-0833">Ubl conjugation pathway</keyword>
<proteinExistence type="predicted"/>
<dbReference type="GO" id="GO:0061630">
    <property type="term" value="F:ubiquitin protein ligase activity"/>
    <property type="evidence" value="ECO:0007669"/>
    <property type="project" value="UniProtKB-EC"/>
</dbReference>
<keyword evidence="4 10" id="KW-0808">Transferase</keyword>
<dbReference type="InterPro" id="IPR050409">
    <property type="entry name" value="E3_ubiq-protein_ligase"/>
</dbReference>
<dbReference type="SMART" id="SM00119">
    <property type="entry name" value="HECTc"/>
    <property type="match status" value="1"/>
</dbReference>
<dbReference type="SUPFAM" id="SSF54236">
    <property type="entry name" value="Ubiquitin-like"/>
    <property type="match status" value="1"/>
</dbReference>
<dbReference type="InterPro" id="IPR000569">
    <property type="entry name" value="HECT_dom"/>
</dbReference>
<dbReference type="Gene3D" id="3.30.2410.10">
    <property type="entry name" value="Hect, E3 ligase catalytic domain"/>
    <property type="match status" value="1"/>
</dbReference>
<dbReference type="PANTHER" id="PTHR11254:SF424">
    <property type="entry name" value="E3 UBIQUITIN-PROTEIN LIGASE UPL5"/>
    <property type="match status" value="1"/>
</dbReference>
<feature type="active site" description="Glycyl thioester intermediate" evidence="6">
    <location>
        <position position="891"/>
    </location>
</feature>
<evidence type="ECO:0000259" key="8">
    <source>
        <dbReference type="PROSITE" id="PS50053"/>
    </source>
</evidence>
<dbReference type="EC" id="2.3.2.26" evidence="3"/>
<evidence type="ECO:0000256" key="5">
    <source>
        <dbReference type="ARBA" id="ARBA00022786"/>
    </source>
</evidence>
<sequence>MRLHTARVLFRGFRFNGRTPTLIHRRDPSMSLVETSIDCVHQRLDRHSSKRKLDDYGPADDEDFSSDLVSVRMRKDEPNAVNSSTNQITPPHHNQPEQSHIKPRVSDARSASCSSSTHLGSTRSISGLQFFVRTISHGNTLVLHANSQDTVKSIHERIQSITGIPVIEQRLIYRGKQLQWEQSLAECSIQNDAGLHLVGRMRSTGHPRAWQLIDDMVWSICRQCKSKEKPSSKDSKDLKSRLMEFLTITPKNDTEAAAGHLQIFMSSCAPAALVMLYMSPGEGNKDCADESIRQFINSSRSVLPKPLHSQCAPIVLEFCKLLGRVSHDDPLYSLCRSSLGSMVEYIGIGRGSKNSDSNKALIAVQEIFPFVSELAARLSNDLVSTMESPTSVGPLLTDVCDFMAFLLPLRTAIMEQVGLGGLISMPFNEGGYNLPCYGEEVKFLHGIFVDLMGKMEQCLLKMEGCLAVKEKGDSTNLHLGWCQYLAILKELNSISKLYQGAEEQFWTKLRLRKVSVCYLIIRYAKRSDDHTWILEHKDVTDFESRRHLVMMMLPEVKDEYEELHEMLIDRSHLLAESFEYIARADPEVLRSGLFMEFKNEEATGPGVLREWFFLACQEIFNPQNALFVACPNDRRRFFPNPASKVDPLHLEYFSFSGRVIALALMHKVQIGIVLDRVFFLQLAGQYVSLEDIRDADPFLYNSCKQILEMDAEVVDSDALGLTFVREVEDLGSRKVVELRPGGKGISVNSRNRKEYVDLLIQHRFVTSITEQVAHFAQGFADILCKSSLQKFFFQSLELEDLDWMLHGSESAISVEDWKAHTDYNGYKETDPQIYWFWKIVEEMSAEQRKVLLFFWTSVKYLPVEGFGGLASRLYIYKTTESYDRLPSSHTCFYRLCFPPYPSKDVMQDRLRIITQEHVGCSFGTW</sequence>
<gene>
    <name evidence="10" type="ORF">Din_020645</name>
</gene>
<dbReference type="PROSITE" id="PS50237">
    <property type="entry name" value="HECT"/>
    <property type="match status" value="1"/>
</dbReference>
<organism evidence="10">
    <name type="scientific">Davidia involucrata</name>
    <name type="common">Dove tree</name>
    <dbReference type="NCBI Taxonomy" id="16924"/>
    <lineage>
        <taxon>Eukaryota</taxon>
        <taxon>Viridiplantae</taxon>
        <taxon>Streptophyta</taxon>
        <taxon>Embryophyta</taxon>
        <taxon>Tracheophyta</taxon>
        <taxon>Spermatophyta</taxon>
        <taxon>Magnoliopsida</taxon>
        <taxon>eudicotyledons</taxon>
        <taxon>Gunneridae</taxon>
        <taxon>Pentapetalae</taxon>
        <taxon>asterids</taxon>
        <taxon>Cornales</taxon>
        <taxon>Nyssaceae</taxon>
        <taxon>Davidia</taxon>
    </lineage>
</organism>